<sequence length="92" mass="10129">MRGTIDNHHALCRCPSADCGWLGTVGESDAMDLSDLSGQTSVCPRCAREVELVTADELRRELELLAKASYWKCAGLDERAARRARIEHLLSA</sequence>
<keyword evidence="1" id="KW-0614">Plasmid</keyword>
<geneLocation type="plasmid" evidence="1">
    <name>pRGRH0625</name>
</geneLocation>
<protein>
    <submittedName>
        <fullName evidence="1">Uncharacterized protein</fullName>
    </submittedName>
</protein>
<accession>A0A0H5Q0D6</accession>
<name>A0A0H5Q0D6_9ZZZZ</name>
<reference evidence="1" key="2">
    <citation type="submission" date="2015-07" db="EMBL/GenBank/DDBJ databases">
        <title>Plasmids, circular viruses and viroids from rat gut.</title>
        <authorList>
            <person name="Jorgensen T.J."/>
            <person name="Hansen M.A."/>
            <person name="Xu Z."/>
            <person name="Tabak M.A."/>
            <person name="Sorensen S.J."/>
            <person name="Hansen L.H."/>
        </authorList>
    </citation>
    <scope>NUCLEOTIDE SEQUENCE</scope>
    <source>
        <plasmid evidence="1">pRGRH0625</plasmid>
    </source>
</reference>
<dbReference type="EMBL" id="LN853252">
    <property type="protein sequence ID" value="CRY95436.1"/>
    <property type="molecule type" value="Genomic_DNA"/>
</dbReference>
<organism evidence="1">
    <name type="scientific">uncultured prokaryote</name>
    <dbReference type="NCBI Taxonomy" id="198431"/>
    <lineage>
        <taxon>unclassified sequences</taxon>
        <taxon>environmental samples</taxon>
    </lineage>
</organism>
<dbReference type="AlphaFoldDB" id="A0A0H5Q0D6"/>
<proteinExistence type="predicted"/>
<evidence type="ECO:0000313" key="1">
    <source>
        <dbReference type="EMBL" id="CRY95436.1"/>
    </source>
</evidence>
<reference evidence="1" key="1">
    <citation type="submission" date="2015-06" db="EMBL/GenBank/DDBJ databases">
        <authorList>
            <person name="Joergensen T."/>
        </authorList>
    </citation>
    <scope>NUCLEOTIDE SEQUENCE</scope>
    <source>
        <plasmid evidence="1">pRGRH0625</plasmid>
    </source>
</reference>